<dbReference type="EMBL" id="JAODUP010000432">
    <property type="protein sequence ID" value="KAK2149908.1"/>
    <property type="molecule type" value="Genomic_DNA"/>
</dbReference>
<dbReference type="Proteomes" id="UP001208570">
    <property type="component" value="Unassembled WGS sequence"/>
</dbReference>
<protein>
    <recommendedName>
        <fullName evidence="4">BLOC-1 subunit 6</fullName>
    </recommendedName>
</protein>
<dbReference type="PANTHER" id="PTHR31328:SF2">
    <property type="entry name" value="BIOGENESIS OF LYSOSOME-RELATED ORGANELLES COMPLEX 1 SUBUNIT 6"/>
    <property type="match status" value="1"/>
</dbReference>
<reference evidence="2" key="1">
    <citation type="journal article" date="2023" name="Mol. Biol. Evol.">
        <title>Third-Generation Sequencing Reveals the Adaptive Role of the Epigenome in Three Deep-Sea Polychaetes.</title>
        <authorList>
            <person name="Perez M."/>
            <person name="Aroh O."/>
            <person name="Sun Y."/>
            <person name="Lan Y."/>
            <person name="Juniper S.K."/>
            <person name="Young C.R."/>
            <person name="Angers B."/>
            <person name="Qian P.Y."/>
        </authorList>
    </citation>
    <scope>NUCLEOTIDE SEQUENCE</scope>
    <source>
        <strain evidence="2">P08H-3</strain>
    </source>
</reference>
<dbReference type="InterPro" id="IPR028119">
    <property type="entry name" value="Snapin/Pallidin/Snn1"/>
</dbReference>
<organism evidence="2 3">
    <name type="scientific">Paralvinella palmiformis</name>
    <dbReference type="NCBI Taxonomy" id="53620"/>
    <lineage>
        <taxon>Eukaryota</taxon>
        <taxon>Metazoa</taxon>
        <taxon>Spiralia</taxon>
        <taxon>Lophotrochozoa</taxon>
        <taxon>Annelida</taxon>
        <taxon>Polychaeta</taxon>
        <taxon>Sedentaria</taxon>
        <taxon>Canalipalpata</taxon>
        <taxon>Terebellida</taxon>
        <taxon>Terebelliformia</taxon>
        <taxon>Alvinellidae</taxon>
        <taxon>Paralvinella</taxon>
    </lineage>
</organism>
<sequence>MENIDNGSVPSDGAMEQDIDVSNTVTVLQAVNRPETGEKAPDKSDAMESDTIVKTESGENLDTHSNVCVDQTVIEKLTYGVMAAVLPTLQNSQTTLTEVIENQRILMETLQQENTKFRECSDFLEVKKLMANAKLYQNKLLSIKKDMIMLHEKSAKLKKRALKLQQQKQKQILLEEQAHERELDREQQLVAKLSSANR</sequence>
<dbReference type="GO" id="GO:0031083">
    <property type="term" value="C:BLOC-1 complex"/>
    <property type="evidence" value="ECO:0007669"/>
    <property type="project" value="TreeGrafter"/>
</dbReference>
<feature type="compositionally biased region" description="Basic and acidic residues" evidence="1">
    <location>
        <begin position="35"/>
        <end position="49"/>
    </location>
</feature>
<evidence type="ECO:0008006" key="4">
    <source>
        <dbReference type="Google" id="ProtNLM"/>
    </source>
</evidence>
<gene>
    <name evidence="2" type="ORF">LSH36_432g02055</name>
</gene>
<keyword evidence="3" id="KW-1185">Reference proteome</keyword>
<evidence type="ECO:0000313" key="3">
    <source>
        <dbReference type="Proteomes" id="UP001208570"/>
    </source>
</evidence>
<accession>A0AAD9JC02</accession>
<evidence type="ECO:0000313" key="2">
    <source>
        <dbReference type="EMBL" id="KAK2149908.1"/>
    </source>
</evidence>
<dbReference type="Pfam" id="PF14712">
    <property type="entry name" value="Snapin_Pallidin"/>
    <property type="match status" value="1"/>
</dbReference>
<dbReference type="PANTHER" id="PTHR31328">
    <property type="entry name" value="BIOGENESIS OF LYSOSOME-RELATED ORGANELLES COMPLEX 1 SUBUNIT 6"/>
    <property type="match status" value="1"/>
</dbReference>
<feature type="region of interest" description="Disordered" evidence="1">
    <location>
        <begin position="30"/>
        <end position="49"/>
    </location>
</feature>
<name>A0AAD9JC02_9ANNE</name>
<evidence type="ECO:0000256" key="1">
    <source>
        <dbReference type="SAM" id="MobiDB-lite"/>
    </source>
</evidence>
<proteinExistence type="predicted"/>
<dbReference type="GO" id="GO:0030133">
    <property type="term" value="C:transport vesicle"/>
    <property type="evidence" value="ECO:0007669"/>
    <property type="project" value="TreeGrafter"/>
</dbReference>
<comment type="caution">
    <text evidence="2">The sequence shown here is derived from an EMBL/GenBank/DDBJ whole genome shotgun (WGS) entry which is preliminary data.</text>
</comment>
<dbReference type="AlphaFoldDB" id="A0AAD9JC02"/>